<evidence type="ECO:0000256" key="2">
    <source>
        <dbReference type="SAM" id="Phobius"/>
    </source>
</evidence>
<keyword evidence="4" id="KW-1185">Reference proteome</keyword>
<gene>
    <name evidence="3" type="ORF">L203_105333</name>
</gene>
<reference evidence="3" key="2">
    <citation type="journal article" date="2022" name="Elife">
        <title>Obligate sexual reproduction of a homothallic fungus closely related to the Cryptococcus pathogenic species complex.</title>
        <authorList>
            <person name="Passer A.R."/>
            <person name="Clancey S.A."/>
            <person name="Shea T."/>
            <person name="David-Palma M."/>
            <person name="Averette A.F."/>
            <person name="Boekhout T."/>
            <person name="Porcel B.M."/>
            <person name="Nowrousian M."/>
            <person name="Cuomo C.A."/>
            <person name="Sun S."/>
            <person name="Heitman J."/>
            <person name="Coelho M.A."/>
        </authorList>
    </citation>
    <scope>NUCLEOTIDE SEQUENCE</scope>
    <source>
        <strain evidence="3">CBS 7841</strain>
    </source>
</reference>
<dbReference type="CDD" id="cd07061">
    <property type="entry name" value="HP_HAP_like"/>
    <property type="match status" value="1"/>
</dbReference>
<dbReference type="GO" id="GO:0003993">
    <property type="term" value="F:acid phosphatase activity"/>
    <property type="evidence" value="ECO:0007669"/>
    <property type="project" value="TreeGrafter"/>
</dbReference>
<dbReference type="AlphaFoldDB" id="A0AAJ8JX55"/>
<proteinExistence type="predicted"/>
<dbReference type="Gene3D" id="3.40.50.1240">
    <property type="entry name" value="Phosphoglycerate mutase-like"/>
    <property type="match status" value="1"/>
</dbReference>
<keyword evidence="2" id="KW-0472">Membrane</keyword>
<protein>
    <recommendedName>
        <fullName evidence="5">Phytase</fullName>
    </recommendedName>
</protein>
<keyword evidence="1" id="KW-0378">Hydrolase</keyword>
<keyword evidence="2" id="KW-0812">Transmembrane</keyword>
<dbReference type="InterPro" id="IPR029033">
    <property type="entry name" value="His_PPase_superfam"/>
</dbReference>
<dbReference type="Proteomes" id="UP000094043">
    <property type="component" value="Chromosome 7"/>
</dbReference>
<keyword evidence="2" id="KW-1133">Transmembrane helix</keyword>
<dbReference type="PANTHER" id="PTHR20963:SF42">
    <property type="entry name" value="PHOSPHOGLYCERATE MUTASE-LIKE PROTEIN"/>
    <property type="match status" value="1"/>
</dbReference>
<organism evidence="3 4">
    <name type="scientific">Cryptococcus depauperatus CBS 7841</name>
    <dbReference type="NCBI Taxonomy" id="1295531"/>
    <lineage>
        <taxon>Eukaryota</taxon>
        <taxon>Fungi</taxon>
        <taxon>Dikarya</taxon>
        <taxon>Basidiomycota</taxon>
        <taxon>Agaricomycotina</taxon>
        <taxon>Tremellomycetes</taxon>
        <taxon>Tremellales</taxon>
        <taxon>Cryptococcaceae</taxon>
        <taxon>Cryptococcus</taxon>
    </lineage>
</organism>
<accession>A0AAJ8JX55</accession>
<dbReference type="EMBL" id="CP143790">
    <property type="protein sequence ID" value="WVN90098.1"/>
    <property type="molecule type" value="Genomic_DNA"/>
</dbReference>
<dbReference type="GeneID" id="91089542"/>
<evidence type="ECO:0000313" key="4">
    <source>
        <dbReference type="Proteomes" id="UP000094043"/>
    </source>
</evidence>
<dbReference type="RefSeq" id="XP_066070798.1">
    <property type="nucleotide sequence ID" value="XM_066214701.1"/>
</dbReference>
<dbReference type="FunFam" id="3.40.50.1240:FF:000033">
    <property type="entry name" value="Chromosome 12, whole genome shotgun sequence"/>
    <property type="match status" value="1"/>
</dbReference>
<name>A0AAJ8JX55_9TREE</name>
<dbReference type="PANTHER" id="PTHR20963">
    <property type="entry name" value="MULTIPLE INOSITOL POLYPHOSPHATE PHOSPHATASE-RELATED"/>
    <property type="match status" value="1"/>
</dbReference>
<dbReference type="InterPro" id="IPR000560">
    <property type="entry name" value="His_Pase_clade-2"/>
</dbReference>
<dbReference type="KEGG" id="cdep:91089542"/>
<dbReference type="SUPFAM" id="SSF53254">
    <property type="entry name" value="Phosphoglycerate mutase-like"/>
    <property type="match status" value="1"/>
</dbReference>
<reference evidence="3" key="1">
    <citation type="submission" date="2016-06" db="EMBL/GenBank/DDBJ databases">
        <authorList>
            <person name="Cuomo C."/>
            <person name="Litvintseva A."/>
            <person name="Heitman J."/>
            <person name="Chen Y."/>
            <person name="Sun S."/>
            <person name="Springer D."/>
            <person name="Dromer F."/>
            <person name="Young S."/>
            <person name="Zeng Q."/>
            <person name="Chapman S."/>
            <person name="Gujja S."/>
            <person name="Saif S."/>
            <person name="Birren B."/>
        </authorList>
    </citation>
    <scope>NUCLEOTIDE SEQUENCE</scope>
    <source>
        <strain evidence="3">CBS 7841</strain>
    </source>
</reference>
<dbReference type="Pfam" id="PF00328">
    <property type="entry name" value="His_Phos_2"/>
    <property type="match status" value="1"/>
</dbReference>
<feature type="transmembrane region" description="Helical" evidence="2">
    <location>
        <begin position="56"/>
        <end position="80"/>
    </location>
</feature>
<evidence type="ECO:0008006" key="5">
    <source>
        <dbReference type="Google" id="ProtNLM"/>
    </source>
</evidence>
<evidence type="ECO:0000313" key="3">
    <source>
        <dbReference type="EMBL" id="WVN90098.1"/>
    </source>
</evidence>
<dbReference type="PROSITE" id="PS00616">
    <property type="entry name" value="HIS_ACID_PHOSPHAT_1"/>
    <property type="match status" value="1"/>
</dbReference>
<evidence type="ECO:0000256" key="1">
    <source>
        <dbReference type="ARBA" id="ARBA00022801"/>
    </source>
</evidence>
<sequence length="584" mass="65982">MLKSVGDYEVAEDYELQPSNNVEDPLLPTHSRHELVPLPPRQQLQRQRQSMRQKSIFTCLCLNLLILFLALGLMTCYFGRVTLDKVKSWDQLPPNFKNWLNDLAPTKTHADHANFPTDVGYAGPTPTGKEPALMLTAPFLPTHTDVYPLIPPSAKSSQDFSIIQHWGHLSPYRTVESHGLSESKSLVPETCELDRLIWLQRHGARYPTSYPGGPGAFASRLKFATGWTASGDLSFLNEWNYQLGAEILVPFGRSQLYDLGVSARIKYGFLLDRFKSKLPVFRTESQDRMLKSAQNFAAGFFGIPAEDQYNLEVIIEAPGFNNSLAPYTTCLHTDNIYEAKLAEWDTMFLQKAKKRLQKDMDGYELSLIDIVQMMEMCAYETVALGYSAFCELFNQREWKGFQYRNDLYWWYSGSFGYAPAKAMGIGWVQELISRLTETRLVEFNSNINSSFHDDVHFPLGDPLYVDFTHDTLFAHLLPAMNLTTFAETGELPTDHIPDNRSFISSRIIPFATNLQVQVLSCSSDRNIRIVLNDAVVPLTGISGCPKSKDGLCPLDAFVSAMHSLIGEVDFAKECGLRRKDGEEE</sequence>
<reference evidence="3" key="3">
    <citation type="submission" date="2024-01" db="EMBL/GenBank/DDBJ databases">
        <authorList>
            <person name="Coelho M.A."/>
            <person name="David-Palma M."/>
            <person name="Shea T."/>
            <person name="Sun S."/>
            <person name="Cuomo C.A."/>
            <person name="Heitman J."/>
        </authorList>
    </citation>
    <scope>NUCLEOTIDE SEQUENCE</scope>
    <source>
        <strain evidence="3">CBS 7841</strain>
    </source>
</reference>
<dbReference type="InterPro" id="IPR033379">
    <property type="entry name" value="Acid_Pase_AS"/>
</dbReference>